<reference evidence="1 2" key="1">
    <citation type="journal article" date="2023" name="bioRxiv">
        <title>Conserved and derived expression patterns and positive selection on dental genes reveal complex evolutionary context of ever-growing rodent molars.</title>
        <authorList>
            <person name="Calamari Z.T."/>
            <person name="Song A."/>
            <person name="Cohen E."/>
            <person name="Akter M."/>
            <person name="Roy R.D."/>
            <person name="Hallikas O."/>
            <person name="Christensen M.M."/>
            <person name="Li P."/>
            <person name="Marangoni P."/>
            <person name="Jernvall J."/>
            <person name="Klein O.D."/>
        </authorList>
    </citation>
    <scope>NUCLEOTIDE SEQUENCE [LARGE SCALE GENOMIC DNA]</scope>
    <source>
        <strain evidence="1">V071</strain>
    </source>
</reference>
<organism evidence="1 2">
    <name type="scientific">Myodes glareolus</name>
    <name type="common">Bank vole</name>
    <name type="synonym">Clethrionomys glareolus</name>
    <dbReference type="NCBI Taxonomy" id="447135"/>
    <lineage>
        <taxon>Eukaryota</taxon>
        <taxon>Metazoa</taxon>
        <taxon>Chordata</taxon>
        <taxon>Craniata</taxon>
        <taxon>Vertebrata</taxon>
        <taxon>Euteleostomi</taxon>
        <taxon>Mammalia</taxon>
        <taxon>Eutheria</taxon>
        <taxon>Euarchontoglires</taxon>
        <taxon>Glires</taxon>
        <taxon>Rodentia</taxon>
        <taxon>Myomorpha</taxon>
        <taxon>Muroidea</taxon>
        <taxon>Cricetidae</taxon>
        <taxon>Arvicolinae</taxon>
        <taxon>Myodes</taxon>
    </lineage>
</organism>
<dbReference type="EMBL" id="JBBHLL010000014">
    <property type="protein sequence ID" value="KAK7831319.1"/>
    <property type="molecule type" value="Genomic_DNA"/>
</dbReference>
<sequence length="59" mass="6586">MGLSVGETLLWEDGAGASGKAWTVRNEYPDSDPEHPLRCQETFVIHQSSENDPLQTFTH</sequence>
<name>A0AAW0JWD3_MYOGA</name>
<proteinExistence type="predicted"/>
<protein>
    <submittedName>
        <fullName evidence="1">Uncharacterized protein</fullName>
    </submittedName>
</protein>
<evidence type="ECO:0000313" key="1">
    <source>
        <dbReference type="EMBL" id="KAK7831319.1"/>
    </source>
</evidence>
<gene>
    <name evidence="1" type="ORF">U0070_024607</name>
</gene>
<evidence type="ECO:0000313" key="2">
    <source>
        <dbReference type="Proteomes" id="UP001488838"/>
    </source>
</evidence>
<dbReference type="AlphaFoldDB" id="A0AAW0JWD3"/>
<dbReference type="Proteomes" id="UP001488838">
    <property type="component" value="Unassembled WGS sequence"/>
</dbReference>
<comment type="caution">
    <text evidence="1">The sequence shown here is derived from an EMBL/GenBank/DDBJ whole genome shotgun (WGS) entry which is preliminary data.</text>
</comment>
<accession>A0AAW0JWD3</accession>
<keyword evidence="2" id="KW-1185">Reference proteome</keyword>